<proteinExistence type="predicted"/>
<feature type="signal peptide" evidence="1">
    <location>
        <begin position="1"/>
        <end position="22"/>
    </location>
</feature>
<gene>
    <name evidence="2" type="primary">AVEN_116070_1</name>
    <name evidence="2" type="ORF">CDAR_621471</name>
</gene>
<dbReference type="EMBL" id="BPLQ01012765">
    <property type="protein sequence ID" value="GIY67653.1"/>
    <property type="molecule type" value="Genomic_DNA"/>
</dbReference>
<comment type="caution">
    <text evidence="2">The sequence shown here is derived from an EMBL/GenBank/DDBJ whole genome shotgun (WGS) entry which is preliminary data.</text>
</comment>
<sequence>MLQIRKLLLIPVFAFIFHTISPSVETGSASCDVEVSRSCPPRPPSSNRISRPSIPYSLDSFNTFVTIFKEAVCSSQSLSRLFDFDNIPATEFSEKLYQVILEALKTLGAEDQIYAATKAVEPITKNFYSVSSELVIQIYVKFVAKYLFTQDILTPYNTIQLALAYVREMERSAMCYQSQQEALSAGFVNFLTSSGLFTVDSALMVCLEYGNEWKLAAQAWQ</sequence>
<dbReference type="AlphaFoldDB" id="A0AAV4VDL2"/>
<dbReference type="Proteomes" id="UP001054837">
    <property type="component" value="Unassembled WGS sequence"/>
</dbReference>
<evidence type="ECO:0000256" key="1">
    <source>
        <dbReference type="SAM" id="SignalP"/>
    </source>
</evidence>
<dbReference type="Gene3D" id="1.10.274.60">
    <property type="entry name" value="Spidroin, repetitive domain"/>
    <property type="match status" value="1"/>
</dbReference>
<accession>A0AAV4VDL2</accession>
<feature type="chain" id="PRO_5043820093" evidence="1">
    <location>
        <begin position="23"/>
        <end position="221"/>
    </location>
</feature>
<protein>
    <submittedName>
        <fullName evidence="2">Uncharacterized protein</fullName>
    </submittedName>
</protein>
<reference evidence="2 3" key="1">
    <citation type="submission" date="2021-06" db="EMBL/GenBank/DDBJ databases">
        <title>Caerostris darwini draft genome.</title>
        <authorList>
            <person name="Kono N."/>
            <person name="Arakawa K."/>
        </authorList>
    </citation>
    <scope>NUCLEOTIDE SEQUENCE [LARGE SCALE GENOMIC DNA]</scope>
</reference>
<keyword evidence="3" id="KW-1185">Reference proteome</keyword>
<organism evidence="2 3">
    <name type="scientific">Caerostris darwini</name>
    <dbReference type="NCBI Taxonomy" id="1538125"/>
    <lineage>
        <taxon>Eukaryota</taxon>
        <taxon>Metazoa</taxon>
        <taxon>Ecdysozoa</taxon>
        <taxon>Arthropoda</taxon>
        <taxon>Chelicerata</taxon>
        <taxon>Arachnida</taxon>
        <taxon>Araneae</taxon>
        <taxon>Araneomorphae</taxon>
        <taxon>Entelegynae</taxon>
        <taxon>Araneoidea</taxon>
        <taxon>Araneidae</taxon>
        <taxon>Caerostris</taxon>
    </lineage>
</organism>
<dbReference type="InterPro" id="IPR043070">
    <property type="entry name" value="Spidroin_repeat"/>
</dbReference>
<name>A0AAV4VDL2_9ARAC</name>
<keyword evidence="1" id="KW-0732">Signal</keyword>
<evidence type="ECO:0000313" key="2">
    <source>
        <dbReference type="EMBL" id="GIY67653.1"/>
    </source>
</evidence>
<evidence type="ECO:0000313" key="3">
    <source>
        <dbReference type="Proteomes" id="UP001054837"/>
    </source>
</evidence>